<reference evidence="1 2" key="1">
    <citation type="submission" date="2015-07" db="EMBL/GenBank/DDBJ databases">
        <authorList>
            <consortium name="Pathogen Informatics"/>
        </authorList>
    </citation>
    <scope>NUCLEOTIDE SEQUENCE [LARGE SCALE GENOMIC DNA]</scope>
    <source>
        <strain evidence="1 2">A316</strain>
    </source>
</reference>
<proteinExistence type="predicted"/>
<gene>
    <name evidence="1" type="ORF">ERS013200_02147</name>
</gene>
<dbReference type="EMBL" id="CWQY01000013">
    <property type="protein sequence ID" value="CSC73963.1"/>
    <property type="molecule type" value="Genomic_DNA"/>
</dbReference>
<sequence>MTKLCIFCCDGQVTHHVQYMTAAHRPTSHSRNHWLWTSTDLALEIEHVQVVSTGIIAVTAVVTTNFLIATGAEGIFT</sequence>
<dbReference type="AlphaFoldDB" id="A0A655ZP63"/>
<organism evidence="1 2">
    <name type="scientific">Vibrio cholerae</name>
    <dbReference type="NCBI Taxonomy" id="666"/>
    <lineage>
        <taxon>Bacteria</taxon>
        <taxon>Pseudomonadati</taxon>
        <taxon>Pseudomonadota</taxon>
        <taxon>Gammaproteobacteria</taxon>
        <taxon>Vibrionales</taxon>
        <taxon>Vibrionaceae</taxon>
        <taxon>Vibrio</taxon>
    </lineage>
</organism>
<name>A0A655ZP63_VIBCL</name>
<evidence type="ECO:0000313" key="2">
    <source>
        <dbReference type="Proteomes" id="UP000041770"/>
    </source>
</evidence>
<protein>
    <submittedName>
        <fullName evidence="1">Uncharacterized protein</fullName>
    </submittedName>
</protein>
<dbReference type="Proteomes" id="UP000041770">
    <property type="component" value="Unassembled WGS sequence"/>
</dbReference>
<evidence type="ECO:0000313" key="1">
    <source>
        <dbReference type="EMBL" id="CSC73963.1"/>
    </source>
</evidence>
<accession>A0A655ZP63</accession>